<sequence>MRIVKGPRQECGVPLPLQPRRVQAPEPRRTTVYGIKAALLIPGRGEPFKDGAVIVDENKIAWVGVQSSIPSKYSNLPFSTVPVLMPGLWDCHVHYMGTPPGNIGIEGLLSQPGVLSGARTVRDLEQTLMAGFTSVRELAGYAGEMTPAIEDGTIVGPNVYSSIAPLSMTAGHGDLHGLPYSAVVDACSHGLCLAICDGVPECIKAVRLMIRRGAKVIKVCASGGVMSKLDDPEDRQFSDEELKAIVDEAARGKRVVAAHCHGREGILAALRAGCKTIEHGTYLDEECVAMMKEKGAILVATRQIVAAGLDYLDQFPPESQKKLIETSKYHEAAYKLAIKSGVKCALGTDQAESQLGTQLSHGRNGKELWYAVKAGMTPLEAIEACTATSPETLGEHFGPKSGQLKEGYDADLIAVCANPLDDISILAEPSNVTHVWKGGKLYKST</sequence>
<comment type="caution">
    <text evidence="2">The sequence shown here is derived from an EMBL/GenBank/DDBJ whole genome shotgun (WGS) entry which is preliminary data.</text>
</comment>
<gene>
    <name evidence="2" type="ORF">BP6252_12613</name>
</gene>
<dbReference type="PANTHER" id="PTHR43135:SF3">
    <property type="entry name" value="ALPHA-D-RIBOSE 1-METHYLPHOSPHONATE 5-TRIPHOSPHATE DIPHOSPHATASE"/>
    <property type="match status" value="1"/>
</dbReference>
<evidence type="ECO:0000313" key="3">
    <source>
        <dbReference type="Proteomes" id="UP000256645"/>
    </source>
</evidence>
<keyword evidence="3" id="KW-1185">Reference proteome</keyword>
<dbReference type="InterPro" id="IPR011059">
    <property type="entry name" value="Metal-dep_hydrolase_composite"/>
</dbReference>
<reference evidence="2 3" key="1">
    <citation type="journal article" date="2018" name="IMA Fungus">
        <title>IMA Genome-F 9: Draft genome sequence of Annulohypoxylon stygium, Aspergillus mulundensis, Berkeleyomyces basicola (syn. Thielaviopsis basicola), Ceratocystis smalleyi, two Cercospora beticola strains, Coleophoma cylindrospora, Fusarium fracticaudum, Phialophora cf. hyalina, and Morchella septimelata.</title>
        <authorList>
            <person name="Wingfield B.D."/>
            <person name="Bills G.F."/>
            <person name="Dong Y."/>
            <person name="Huang W."/>
            <person name="Nel W.J."/>
            <person name="Swalarsk-Parry B.S."/>
            <person name="Vaghefi N."/>
            <person name="Wilken P.M."/>
            <person name="An Z."/>
            <person name="de Beer Z.W."/>
            <person name="De Vos L."/>
            <person name="Chen L."/>
            <person name="Duong T.A."/>
            <person name="Gao Y."/>
            <person name="Hammerbacher A."/>
            <person name="Kikkert J.R."/>
            <person name="Li Y."/>
            <person name="Li H."/>
            <person name="Li K."/>
            <person name="Li Q."/>
            <person name="Liu X."/>
            <person name="Ma X."/>
            <person name="Naidoo K."/>
            <person name="Pethybridge S.J."/>
            <person name="Sun J."/>
            <person name="Steenkamp E.T."/>
            <person name="van der Nest M.A."/>
            <person name="van Wyk S."/>
            <person name="Wingfield M.J."/>
            <person name="Xiong C."/>
            <person name="Yue Q."/>
            <person name="Zhang X."/>
        </authorList>
    </citation>
    <scope>NUCLEOTIDE SEQUENCE [LARGE SCALE GENOMIC DNA]</scope>
    <source>
        <strain evidence="2 3">BP6252</strain>
    </source>
</reference>
<dbReference type="CDD" id="cd01299">
    <property type="entry name" value="Met_dep_hydrolase_A"/>
    <property type="match status" value="1"/>
</dbReference>
<dbReference type="Proteomes" id="UP000256645">
    <property type="component" value="Unassembled WGS sequence"/>
</dbReference>
<accession>A0A3D8QCE1</accession>
<feature type="domain" description="Amidohydrolase-related" evidence="1">
    <location>
        <begin position="83"/>
        <end position="441"/>
    </location>
</feature>
<dbReference type="InterPro" id="IPR051781">
    <property type="entry name" value="Metallo-dep_Hydrolase"/>
</dbReference>
<evidence type="ECO:0000259" key="1">
    <source>
        <dbReference type="Pfam" id="PF01979"/>
    </source>
</evidence>
<dbReference type="SUPFAM" id="SSF51556">
    <property type="entry name" value="Metallo-dependent hydrolases"/>
    <property type="match status" value="1"/>
</dbReference>
<name>A0A3D8QCE1_9HELO</name>
<dbReference type="Gene3D" id="3.20.20.140">
    <property type="entry name" value="Metal-dependent hydrolases"/>
    <property type="match status" value="1"/>
</dbReference>
<dbReference type="InterPro" id="IPR057744">
    <property type="entry name" value="OTAase-like"/>
</dbReference>
<organism evidence="2 3">
    <name type="scientific">Coleophoma cylindrospora</name>
    <dbReference type="NCBI Taxonomy" id="1849047"/>
    <lineage>
        <taxon>Eukaryota</taxon>
        <taxon>Fungi</taxon>
        <taxon>Dikarya</taxon>
        <taxon>Ascomycota</taxon>
        <taxon>Pezizomycotina</taxon>
        <taxon>Leotiomycetes</taxon>
        <taxon>Helotiales</taxon>
        <taxon>Dermateaceae</taxon>
        <taxon>Coleophoma</taxon>
    </lineage>
</organism>
<dbReference type="Pfam" id="PF01979">
    <property type="entry name" value="Amidohydro_1"/>
    <property type="match status" value="1"/>
</dbReference>
<proteinExistence type="predicted"/>
<dbReference type="Gene3D" id="2.30.40.10">
    <property type="entry name" value="Urease, subunit C, domain 1"/>
    <property type="match status" value="1"/>
</dbReference>
<dbReference type="InterPro" id="IPR032466">
    <property type="entry name" value="Metal_Hydrolase"/>
</dbReference>
<protein>
    <recommendedName>
        <fullName evidence="1">Amidohydrolase-related domain-containing protein</fullName>
    </recommendedName>
</protein>
<evidence type="ECO:0000313" key="2">
    <source>
        <dbReference type="EMBL" id="RDW59526.1"/>
    </source>
</evidence>
<dbReference type="InterPro" id="IPR006680">
    <property type="entry name" value="Amidohydro-rel"/>
</dbReference>
<dbReference type="GO" id="GO:0016810">
    <property type="term" value="F:hydrolase activity, acting on carbon-nitrogen (but not peptide) bonds"/>
    <property type="evidence" value="ECO:0007669"/>
    <property type="project" value="InterPro"/>
</dbReference>
<dbReference type="AlphaFoldDB" id="A0A3D8QCE1"/>
<dbReference type="SUPFAM" id="SSF51338">
    <property type="entry name" value="Composite domain of metallo-dependent hydrolases"/>
    <property type="match status" value="2"/>
</dbReference>
<dbReference type="STRING" id="1849047.A0A3D8QCE1"/>
<dbReference type="EMBL" id="PDLM01000016">
    <property type="protein sequence ID" value="RDW59526.1"/>
    <property type="molecule type" value="Genomic_DNA"/>
</dbReference>
<dbReference type="PANTHER" id="PTHR43135">
    <property type="entry name" value="ALPHA-D-RIBOSE 1-METHYLPHOSPHONATE 5-TRIPHOSPHATE DIPHOSPHATASE"/>
    <property type="match status" value="1"/>
</dbReference>
<dbReference type="OrthoDB" id="194468at2759"/>